<evidence type="ECO:0000256" key="1">
    <source>
        <dbReference type="ARBA" id="ARBA00022448"/>
    </source>
</evidence>
<keyword evidence="2 7" id="KW-0004">4Fe-4S</keyword>
<evidence type="ECO:0000256" key="8">
    <source>
        <dbReference type="SAM" id="SignalP"/>
    </source>
</evidence>
<evidence type="ECO:0000256" key="6">
    <source>
        <dbReference type="ARBA" id="ARBA00023014"/>
    </source>
</evidence>
<protein>
    <recommendedName>
        <fullName evidence="7">High-potential iron-sulfur protein</fullName>
        <shortName evidence="7">HiPIP</shortName>
    </recommendedName>
</protein>
<dbReference type="GO" id="GO:0046872">
    <property type="term" value="F:metal ion binding"/>
    <property type="evidence" value="ECO:0007669"/>
    <property type="project" value="UniProtKB-KW"/>
</dbReference>
<name>A0A157Z0D8_9BURK</name>
<keyword evidence="8" id="KW-0732">Signal</keyword>
<keyword evidence="6 7" id="KW-0411">Iron-sulfur</keyword>
<dbReference type="InterPro" id="IPR006311">
    <property type="entry name" value="TAT_signal"/>
</dbReference>
<dbReference type="GO" id="GO:0009055">
    <property type="term" value="F:electron transfer activity"/>
    <property type="evidence" value="ECO:0007669"/>
    <property type="project" value="InterPro"/>
</dbReference>
<proteinExistence type="inferred from homology"/>
<evidence type="ECO:0000256" key="4">
    <source>
        <dbReference type="ARBA" id="ARBA00022982"/>
    </source>
</evidence>
<feature type="signal peptide" evidence="8">
    <location>
        <begin position="1"/>
        <end position="28"/>
    </location>
</feature>
<organism evidence="10 11">
    <name type="scientific">Caballeronia fortuita</name>
    <dbReference type="NCBI Taxonomy" id="1777138"/>
    <lineage>
        <taxon>Bacteria</taxon>
        <taxon>Pseudomonadati</taxon>
        <taxon>Pseudomonadota</taxon>
        <taxon>Betaproteobacteria</taxon>
        <taxon>Burkholderiales</taxon>
        <taxon>Burkholderiaceae</taxon>
        <taxon>Caballeronia</taxon>
    </lineage>
</organism>
<dbReference type="InterPro" id="IPR036369">
    <property type="entry name" value="HIPIP_sf"/>
</dbReference>
<feature type="chain" id="PRO_5007618719" description="High-potential iron-sulfur protein" evidence="8">
    <location>
        <begin position="29"/>
        <end position="105"/>
    </location>
</feature>
<comment type="function">
    <text evidence="7">Specific class of high-redox-potential 4Fe-4S ferredoxins. Functions in anaerobic electron transport in most purple and in some other photosynthetic bacteria and in at least one genus (Paracoccus) of halophilic, denitrifying bacteria.</text>
</comment>
<keyword evidence="1 7" id="KW-0813">Transport</keyword>
<evidence type="ECO:0000256" key="2">
    <source>
        <dbReference type="ARBA" id="ARBA00022485"/>
    </source>
</evidence>
<comment type="caution">
    <text evidence="10">The sequence shown here is derived from an EMBL/GenBank/DDBJ whole genome shotgun (WGS) entry which is preliminary data.</text>
</comment>
<keyword evidence="5 7" id="KW-0408">Iron</keyword>
<comment type="similarity">
    <text evidence="7">Belongs to the high-potential iron-sulfur protein (HiPIP) family.</text>
</comment>
<evidence type="ECO:0000313" key="10">
    <source>
        <dbReference type="EMBL" id="SAK38968.1"/>
    </source>
</evidence>
<dbReference type="STRING" id="1777138.AWB77_00024"/>
<sequence>MKTSRRTFLITSVGVASTFALGSKAAFAADAPKVAESDPTAQALGYKEDASKVDKAKFAKYAAGQDCGNCQFYQGKASDPYAPCPMFSNKQVASKGWCSAYVKKA</sequence>
<dbReference type="PROSITE" id="PS51318">
    <property type="entry name" value="TAT"/>
    <property type="match status" value="1"/>
</dbReference>
<dbReference type="GO" id="GO:0051539">
    <property type="term" value="F:4 iron, 4 sulfur cluster binding"/>
    <property type="evidence" value="ECO:0007669"/>
    <property type="project" value="UniProtKB-KW"/>
</dbReference>
<evidence type="ECO:0000256" key="5">
    <source>
        <dbReference type="ARBA" id="ARBA00023004"/>
    </source>
</evidence>
<keyword evidence="11" id="KW-1185">Reference proteome</keyword>
<keyword evidence="4 7" id="KW-0249">Electron transport</keyword>
<dbReference type="RefSeq" id="WP_061132390.1">
    <property type="nucleotide sequence ID" value="NZ_FCNX02000001.1"/>
</dbReference>
<keyword evidence="3 7" id="KW-0479">Metal-binding</keyword>
<dbReference type="OrthoDB" id="5298540at2"/>
<dbReference type="Pfam" id="PF01355">
    <property type="entry name" value="HIPIP"/>
    <property type="match status" value="1"/>
</dbReference>
<comment type="subunit">
    <text evidence="7">Homodimer.</text>
</comment>
<dbReference type="Proteomes" id="UP000054903">
    <property type="component" value="Unassembled WGS sequence"/>
</dbReference>
<evidence type="ECO:0000259" key="9">
    <source>
        <dbReference type="PROSITE" id="PS51373"/>
    </source>
</evidence>
<evidence type="ECO:0000256" key="3">
    <source>
        <dbReference type="ARBA" id="ARBA00022723"/>
    </source>
</evidence>
<feature type="domain" description="High potential iron-sulfur proteins family profile" evidence="9">
    <location>
        <begin position="28"/>
        <end position="105"/>
    </location>
</feature>
<reference evidence="10" key="1">
    <citation type="submission" date="2016-01" db="EMBL/GenBank/DDBJ databases">
        <authorList>
            <person name="Peeters C."/>
        </authorList>
    </citation>
    <scope>NUCLEOTIDE SEQUENCE</scope>
    <source>
        <strain evidence="10">LMG 29320</strain>
    </source>
</reference>
<dbReference type="SUPFAM" id="SSF57652">
    <property type="entry name" value="HIPIP (high potential iron protein)"/>
    <property type="match status" value="1"/>
</dbReference>
<dbReference type="EMBL" id="FCNX02000001">
    <property type="protein sequence ID" value="SAK38968.1"/>
    <property type="molecule type" value="Genomic_DNA"/>
</dbReference>
<gene>
    <name evidence="10" type="ORF">AWB77_00024</name>
</gene>
<dbReference type="PROSITE" id="PS51373">
    <property type="entry name" value="HIPIP"/>
    <property type="match status" value="1"/>
</dbReference>
<dbReference type="Gene3D" id="4.10.490.10">
    <property type="entry name" value="High potential iron-sulphur protein"/>
    <property type="match status" value="1"/>
</dbReference>
<accession>A0A157Z0D8</accession>
<evidence type="ECO:0000256" key="7">
    <source>
        <dbReference type="RuleBase" id="RU000620"/>
    </source>
</evidence>
<evidence type="ECO:0000313" key="11">
    <source>
        <dbReference type="Proteomes" id="UP000054903"/>
    </source>
</evidence>
<dbReference type="GO" id="GO:0019646">
    <property type="term" value="P:aerobic electron transport chain"/>
    <property type="evidence" value="ECO:0007669"/>
    <property type="project" value="InterPro"/>
</dbReference>
<dbReference type="InterPro" id="IPR000170">
    <property type="entry name" value="High_potential_FeS_prot"/>
</dbReference>
<dbReference type="AlphaFoldDB" id="A0A157Z0D8"/>